<keyword evidence="3" id="KW-0479">Metal-binding</keyword>
<feature type="binding site" evidence="3">
    <location>
        <position position="214"/>
    </location>
    <ligand>
        <name>a divalent metal cation</name>
        <dbReference type="ChEBI" id="CHEBI:60240"/>
    </ligand>
</feature>
<feature type="binding site" evidence="3">
    <location>
        <position position="115"/>
    </location>
    <ligand>
        <name>substrate</name>
    </ligand>
</feature>
<feature type="active site" description="Proton donor/acceptor" evidence="2">
    <location>
        <position position="214"/>
    </location>
</feature>
<sequence>MTDTTVSSDPTRPAGAPAATLLVDARHVLGECATWCGLARAFYWTDIEGARLWRHRPGATPETESWPMPERLGCFALTDEPDVLVVGLASHLALFDLRDGRFERIVEVEPDQRSRLNDGRCDRAGNLVFGMKDENDPLQAATGFYRLNADRSLERLALPPAAIANSIAFSPDGTRMYFCDTLTRQIMMCDYRADGPVANVRPFVALADATGGPDGSTVDADGGLWNAQWGGARVVRYDANGVETDRIAIPTAQPSCPSFGPAPERADEPADGAEGWRTLYVTSAREGLDGDALAADPHAGGVFVATTAYRGLPEARFPLRGAR</sequence>
<keyword evidence="7" id="KW-1185">Reference proteome</keyword>
<dbReference type="Pfam" id="PF08450">
    <property type="entry name" value="SGL"/>
    <property type="match status" value="1"/>
</dbReference>
<dbReference type="Proteomes" id="UP000031838">
    <property type="component" value="Chromosome 2"/>
</dbReference>
<feature type="binding site" evidence="3">
    <location>
        <position position="117"/>
    </location>
    <ligand>
        <name>substrate</name>
    </ligand>
</feature>
<evidence type="ECO:0000256" key="4">
    <source>
        <dbReference type="SAM" id="MobiDB-lite"/>
    </source>
</evidence>
<evidence type="ECO:0000256" key="1">
    <source>
        <dbReference type="ARBA" id="ARBA00008853"/>
    </source>
</evidence>
<dbReference type="PANTHER" id="PTHR10907:SF47">
    <property type="entry name" value="REGUCALCIN"/>
    <property type="match status" value="1"/>
</dbReference>
<feature type="domain" description="SMP-30/Gluconolactonase/LRE-like region" evidence="5">
    <location>
        <begin position="29"/>
        <end position="261"/>
    </location>
</feature>
<evidence type="ECO:0000259" key="5">
    <source>
        <dbReference type="Pfam" id="PF08450"/>
    </source>
</evidence>
<dbReference type="KEGG" id="bgp:BGL_2c08670"/>
<dbReference type="GO" id="GO:0019853">
    <property type="term" value="P:L-ascorbic acid biosynthetic process"/>
    <property type="evidence" value="ECO:0007669"/>
    <property type="project" value="TreeGrafter"/>
</dbReference>
<keyword evidence="3" id="KW-0862">Zinc</keyword>
<dbReference type="EMBL" id="CP002581">
    <property type="protein sequence ID" value="AJK48945.1"/>
    <property type="molecule type" value="Genomic_DNA"/>
</dbReference>
<comment type="similarity">
    <text evidence="1">Belongs to the SMP-30/CGR1 family.</text>
</comment>
<dbReference type="GO" id="GO:0004341">
    <property type="term" value="F:gluconolactonase activity"/>
    <property type="evidence" value="ECO:0007669"/>
    <property type="project" value="TreeGrafter"/>
</dbReference>
<dbReference type="AlphaFoldDB" id="A0A0B6S6N2"/>
<dbReference type="PRINTS" id="PR01790">
    <property type="entry name" value="SMP30FAMILY"/>
</dbReference>
<dbReference type="RefSeq" id="WP_042627493.1">
    <property type="nucleotide sequence ID" value="NZ_CP002581.1"/>
</dbReference>
<dbReference type="PANTHER" id="PTHR10907">
    <property type="entry name" value="REGUCALCIN"/>
    <property type="match status" value="1"/>
</dbReference>
<protein>
    <submittedName>
        <fullName evidence="6">SMP-30/gluconolaconase/LRE domain protein</fullName>
    </submittedName>
</protein>
<organism evidence="6 7">
    <name type="scientific">Burkholderia plantarii</name>
    <dbReference type="NCBI Taxonomy" id="41899"/>
    <lineage>
        <taxon>Bacteria</taxon>
        <taxon>Pseudomonadati</taxon>
        <taxon>Pseudomonadota</taxon>
        <taxon>Betaproteobacteria</taxon>
        <taxon>Burkholderiales</taxon>
        <taxon>Burkholderiaceae</taxon>
        <taxon>Burkholderia</taxon>
    </lineage>
</organism>
<evidence type="ECO:0000256" key="3">
    <source>
        <dbReference type="PIRSR" id="PIRSR605511-2"/>
    </source>
</evidence>
<gene>
    <name evidence="6" type="ORF">BGL_2c08670</name>
</gene>
<proteinExistence type="inferred from homology"/>
<dbReference type="Gene3D" id="2.120.10.30">
    <property type="entry name" value="TolB, C-terminal domain"/>
    <property type="match status" value="1"/>
</dbReference>
<dbReference type="GO" id="GO:0005509">
    <property type="term" value="F:calcium ion binding"/>
    <property type="evidence" value="ECO:0007669"/>
    <property type="project" value="TreeGrafter"/>
</dbReference>
<feature type="region of interest" description="Disordered" evidence="4">
    <location>
        <begin position="252"/>
        <end position="272"/>
    </location>
</feature>
<accession>A0A0B6S6N2</accession>
<dbReference type="InterPro" id="IPR005511">
    <property type="entry name" value="SMP-30"/>
</dbReference>
<reference evidence="7" key="1">
    <citation type="submission" date="2011-03" db="EMBL/GenBank/DDBJ databases">
        <authorList>
            <person name="Voget S."/>
            <person name="Streit W.R."/>
            <person name="Jaeger K.E."/>
            <person name="Daniel R."/>
        </authorList>
    </citation>
    <scope>NUCLEOTIDE SEQUENCE [LARGE SCALE GENOMIC DNA]</scope>
    <source>
        <strain evidence="7">PG1</strain>
    </source>
</reference>
<feature type="binding site" evidence="3">
    <location>
        <position position="31"/>
    </location>
    <ligand>
        <name>a divalent metal cation</name>
        <dbReference type="ChEBI" id="CHEBI:60240"/>
    </ligand>
</feature>
<evidence type="ECO:0000256" key="2">
    <source>
        <dbReference type="PIRSR" id="PIRSR605511-1"/>
    </source>
</evidence>
<evidence type="ECO:0000313" key="6">
    <source>
        <dbReference type="EMBL" id="AJK48945.1"/>
    </source>
</evidence>
<comment type="cofactor">
    <cofactor evidence="3">
        <name>Zn(2+)</name>
        <dbReference type="ChEBI" id="CHEBI:29105"/>
    </cofactor>
    <text evidence="3">Binds 1 divalent metal cation per subunit.</text>
</comment>
<evidence type="ECO:0000313" key="7">
    <source>
        <dbReference type="Proteomes" id="UP000031838"/>
    </source>
</evidence>
<name>A0A0B6S6N2_BURPL</name>
<reference evidence="6 7" key="2">
    <citation type="journal article" date="2016" name="Appl. Microbiol. Biotechnol.">
        <title>Mutations improving production and secretion of extracellular lipase by Burkholderia glumae PG1.</title>
        <authorList>
            <person name="Knapp A."/>
            <person name="Voget S."/>
            <person name="Gao R."/>
            <person name="Zaburannyi N."/>
            <person name="Krysciak D."/>
            <person name="Breuer M."/>
            <person name="Hauer B."/>
            <person name="Streit W.R."/>
            <person name="Muller R."/>
            <person name="Daniel R."/>
            <person name="Jaeger K.E."/>
        </authorList>
    </citation>
    <scope>NUCLEOTIDE SEQUENCE [LARGE SCALE GENOMIC DNA]</scope>
    <source>
        <strain evidence="6 7">PG1</strain>
    </source>
</reference>
<feature type="binding site" evidence="3">
    <location>
        <position position="165"/>
    </location>
    <ligand>
        <name>a divalent metal cation</name>
        <dbReference type="ChEBI" id="CHEBI:60240"/>
    </ligand>
</feature>
<dbReference type="InterPro" id="IPR013658">
    <property type="entry name" value="SGL"/>
</dbReference>
<dbReference type="HOGENOM" id="CLU_036110_3_1_4"/>
<dbReference type="SUPFAM" id="SSF63829">
    <property type="entry name" value="Calcium-dependent phosphotriesterase"/>
    <property type="match status" value="1"/>
</dbReference>
<dbReference type="InterPro" id="IPR011042">
    <property type="entry name" value="6-blade_b-propeller_TolB-like"/>
</dbReference>